<feature type="transmembrane region" description="Helical" evidence="1">
    <location>
        <begin position="62"/>
        <end position="82"/>
    </location>
</feature>
<dbReference type="RefSeq" id="WP_316433842.1">
    <property type="nucleotide sequence ID" value="NZ_CP053586.1"/>
</dbReference>
<feature type="transmembrane region" description="Helical" evidence="1">
    <location>
        <begin position="94"/>
        <end position="114"/>
    </location>
</feature>
<dbReference type="AlphaFoldDB" id="A0AA97AH47"/>
<feature type="transmembrane region" description="Helical" evidence="1">
    <location>
        <begin position="134"/>
        <end position="153"/>
    </location>
</feature>
<evidence type="ECO:0000313" key="2">
    <source>
        <dbReference type="EMBL" id="WNZ22396.1"/>
    </source>
</evidence>
<feature type="transmembrane region" description="Helical" evidence="1">
    <location>
        <begin position="12"/>
        <end position="31"/>
    </location>
</feature>
<keyword evidence="1" id="KW-0472">Membrane</keyword>
<keyword evidence="1" id="KW-1133">Transmembrane helix</keyword>
<accession>A0AA97AH47</accession>
<protein>
    <submittedName>
        <fullName evidence="2">Uncharacterized protein</fullName>
    </submittedName>
</protein>
<keyword evidence="1" id="KW-0812">Transmembrane</keyword>
<feature type="transmembrane region" description="Helical" evidence="1">
    <location>
        <begin position="165"/>
        <end position="186"/>
    </location>
</feature>
<dbReference type="EMBL" id="CP053586">
    <property type="protein sequence ID" value="WNZ22396.1"/>
    <property type="molecule type" value="Genomic_DNA"/>
</dbReference>
<gene>
    <name evidence="2" type="ORF">HJG54_05670</name>
</gene>
<feature type="transmembrane region" description="Helical" evidence="1">
    <location>
        <begin position="37"/>
        <end position="55"/>
    </location>
</feature>
<organism evidence="2">
    <name type="scientific">Leptolyngbya sp. NK1-12</name>
    <dbReference type="NCBI Taxonomy" id="2547451"/>
    <lineage>
        <taxon>Bacteria</taxon>
        <taxon>Bacillati</taxon>
        <taxon>Cyanobacteriota</taxon>
        <taxon>Cyanophyceae</taxon>
        <taxon>Leptolyngbyales</taxon>
        <taxon>Leptolyngbyaceae</taxon>
        <taxon>Leptolyngbya group</taxon>
        <taxon>Leptolyngbya</taxon>
    </lineage>
</organism>
<name>A0AA97AH47_9CYAN</name>
<sequence length="202" mass="21352">MRNFEQNANSLDKLLMFISSVVGGAVSLMLIKNAPPEQAAIVCSLVMAGLSIACTQLTKPSLWWTAVGAIAGIIIGTGIALSEFVAQGQAPFELRVRCIIVGVQGLAGFIAGMLLGRKIHNPHVPPLKTFLSRLGALTTGLFGATVTIEYILAGLEVARSLSSRLSTTSTVLITTFVVPGAIGYLLTEHRTNIKRSETSESE</sequence>
<reference evidence="2" key="1">
    <citation type="submission" date="2020-05" db="EMBL/GenBank/DDBJ databases">
        <authorList>
            <person name="Zhu T."/>
            <person name="Keshari N."/>
            <person name="Lu X."/>
        </authorList>
    </citation>
    <scope>NUCLEOTIDE SEQUENCE</scope>
    <source>
        <strain evidence="2">NK1-12</strain>
    </source>
</reference>
<evidence type="ECO:0000256" key="1">
    <source>
        <dbReference type="SAM" id="Phobius"/>
    </source>
</evidence>
<proteinExistence type="predicted"/>